<dbReference type="InterPro" id="IPR040359">
    <property type="entry name" value="GDU"/>
</dbReference>
<feature type="compositionally biased region" description="Basic and acidic residues" evidence="8">
    <location>
        <begin position="34"/>
        <end position="49"/>
    </location>
</feature>
<accession>A0A176VG20</accession>
<evidence type="ECO:0000256" key="3">
    <source>
        <dbReference type="ARBA" id="ARBA00022448"/>
    </source>
</evidence>
<evidence type="ECO:0000313" key="11">
    <source>
        <dbReference type="Proteomes" id="UP000077202"/>
    </source>
</evidence>
<feature type="transmembrane region" description="Helical" evidence="9">
    <location>
        <begin position="138"/>
        <end position="162"/>
    </location>
</feature>
<name>A0A176VG20_MARPO</name>
<evidence type="ECO:0000256" key="8">
    <source>
        <dbReference type="SAM" id="MobiDB-lite"/>
    </source>
</evidence>
<keyword evidence="6 9" id="KW-1133">Transmembrane helix</keyword>
<comment type="caution">
    <text evidence="10">The sequence shown here is derived from an EMBL/GenBank/DDBJ whole genome shotgun (WGS) entry which is preliminary data.</text>
</comment>
<keyword evidence="3" id="KW-0813">Transport</keyword>
<reference evidence="10" key="1">
    <citation type="submission" date="2016-03" db="EMBL/GenBank/DDBJ databases">
        <title>Mechanisms controlling the formation of the plant cell surface in tip-growing cells are functionally conserved among land plants.</title>
        <authorList>
            <person name="Honkanen S."/>
            <person name="Jones V.A."/>
            <person name="Morieri G."/>
            <person name="Champion C."/>
            <person name="Hetherington A.J."/>
            <person name="Kelly S."/>
            <person name="Saint-Marcoux D."/>
            <person name="Proust H."/>
            <person name="Prescott H."/>
            <person name="Dolan L."/>
        </authorList>
    </citation>
    <scope>NUCLEOTIDE SEQUENCE [LARGE SCALE GENOMIC DNA]</scope>
    <source>
        <tissue evidence="10">Whole gametophyte</tissue>
    </source>
</reference>
<organism evidence="10 11">
    <name type="scientific">Marchantia polymorpha subsp. ruderalis</name>
    <dbReference type="NCBI Taxonomy" id="1480154"/>
    <lineage>
        <taxon>Eukaryota</taxon>
        <taxon>Viridiplantae</taxon>
        <taxon>Streptophyta</taxon>
        <taxon>Embryophyta</taxon>
        <taxon>Marchantiophyta</taxon>
        <taxon>Marchantiopsida</taxon>
        <taxon>Marchantiidae</taxon>
        <taxon>Marchantiales</taxon>
        <taxon>Marchantiaceae</taxon>
        <taxon>Marchantia</taxon>
    </lineage>
</organism>
<proteinExistence type="inferred from homology"/>
<evidence type="ECO:0000256" key="9">
    <source>
        <dbReference type="SAM" id="Phobius"/>
    </source>
</evidence>
<dbReference type="GO" id="GO:0080143">
    <property type="term" value="P:regulation of amino acid export"/>
    <property type="evidence" value="ECO:0007669"/>
    <property type="project" value="InterPro"/>
</dbReference>
<keyword evidence="11" id="KW-1185">Reference proteome</keyword>
<evidence type="ECO:0000256" key="4">
    <source>
        <dbReference type="ARBA" id="ARBA00022692"/>
    </source>
</evidence>
<gene>
    <name evidence="10" type="ORF">AXG93_3507s1330</name>
</gene>
<dbReference type="GO" id="GO:0016020">
    <property type="term" value="C:membrane"/>
    <property type="evidence" value="ECO:0007669"/>
    <property type="project" value="UniProtKB-SubCell"/>
</dbReference>
<evidence type="ECO:0000256" key="1">
    <source>
        <dbReference type="ARBA" id="ARBA00004167"/>
    </source>
</evidence>
<evidence type="ECO:0000256" key="2">
    <source>
        <dbReference type="ARBA" id="ARBA00009977"/>
    </source>
</evidence>
<evidence type="ECO:0000256" key="5">
    <source>
        <dbReference type="ARBA" id="ARBA00022970"/>
    </source>
</evidence>
<dbReference type="PANTHER" id="PTHR33228:SF77">
    <property type="entry name" value="PROTEIN GLUTAMINE DUMPER 2"/>
    <property type="match status" value="1"/>
</dbReference>
<sequence length="249" mass="26749">MDHANLGWAGVIGCELNISAACLLFSSSPELEEEARRERKGDERREGEGRGGLAKAAGADIMQRRLSSSWVVWKRHDAALWVGFDCWALLHFAVPRFDRYLQTEGEVSSGGMIGCGSDGATSAGEAGCVSGADSPLPYIVAGLVAMVLLIVLSMCILVYSFLRKHYGSDSLESNGNSPQNLRSGPNYSWALLQLKAQALAFTPDSCESDKLMVIMAGDEKPTFLASPVSSTARSTTPLESFCIECTSKK</sequence>
<dbReference type="AlphaFoldDB" id="A0A176VG20"/>
<dbReference type="GO" id="GO:0006865">
    <property type="term" value="P:amino acid transport"/>
    <property type="evidence" value="ECO:0007669"/>
    <property type="project" value="UniProtKB-KW"/>
</dbReference>
<evidence type="ECO:0000313" key="10">
    <source>
        <dbReference type="EMBL" id="OAE19261.1"/>
    </source>
</evidence>
<dbReference type="PANTHER" id="PTHR33228">
    <property type="entry name" value="PROTEIN GLUTAMINE DUMPER 4-RELATED"/>
    <property type="match status" value="1"/>
</dbReference>
<keyword evidence="5" id="KW-0029">Amino-acid transport</keyword>
<evidence type="ECO:0000256" key="7">
    <source>
        <dbReference type="ARBA" id="ARBA00023136"/>
    </source>
</evidence>
<evidence type="ECO:0000256" key="6">
    <source>
        <dbReference type="ARBA" id="ARBA00022989"/>
    </source>
</evidence>
<comment type="similarity">
    <text evidence="2">Belongs to the GLUTAMINE DUMPER 1 (TC 9.B.60) family.</text>
</comment>
<protein>
    <submittedName>
        <fullName evidence="10">Uncharacterized protein</fullName>
    </submittedName>
</protein>
<comment type="subcellular location">
    <subcellularLocation>
        <location evidence="1">Membrane</location>
        <topology evidence="1">Single-pass membrane protein</topology>
    </subcellularLocation>
</comment>
<keyword evidence="4 9" id="KW-0812">Transmembrane</keyword>
<dbReference type="EMBL" id="LVLJ01003906">
    <property type="protein sequence ID" value="OAE19261.1"/>
    <property type="molecule type" value="Genomic_DNA"/>
</dbReference>
<dbReference type="Proteomes" id="UP000077202">
    <property type="component" value="Unassembled WGS sequence"/>
</dbReference>
<keyword evidence="7 9" id="KW-0472">Membrane</keyword>
<feature type="region of interest" description="Disordered" evidence="8">
    <location>
        <begin position="34"/>
        <end position="55"/>
    </location>
</feature>